<gene>
    <name evidence="2" type="ORF">N0V89_010294</name>
</gene>
<evidence type="ECO:0000256" key="1">
    <source>
        <dbReference type="SAM" id="Phobius"/>
    </source>
</evidence>
<proteinExistence type="predicted"/>
<protein>
    <submittedName>
        <fullName evidence="2">Uncharacterized protein</fullName>
    </submittedName>
</protein>
<comment type="caution">
    <text evidence="2">The sequence shown here is derived from an EMBL/GenBank/DDBJ whole genome shotgun (WGS) entry which is preliminary data.</text>
</comment>
<accession>A0A9W8XB15</accession>
<dbReference type="AlphaFoldDB" id="A0A9W8XB15"/>
<dbReference type="EMBL" id="JAPEUX010000008">
    <property type="protein sequence ID" value="KAJ4346365.1"/>
    <property type="molecule type" value="Genomic_DNA"/>
</dbReference>
<reference evidence="2" key="1">
    <citation type="submission" date="2022-10" db="EMBL/GenBank/DDBJ databases">
        <title>Tapping the CABI collections for fungal endophytes: first genome assemblies for Collariella, Neodidymelliopsis, Ascochyta clinopodiicola, Didymella pomorum, Didymosphaeria variabile, Neocosmospora piperis and Neocucurbitaria cava.</title>
        <authorList>
            <person name="Hill R."/>
        </authorList>
    </citation>
    <scope>NUCLEOTIDE SEQUENCE</scope>
    <source>
        <strain evidence="2">IMI 356815</strain>
    </source>
</reference>
<evidence type="ECO:0000313" key="2">
    <source>
        <dbReference type="EMBL" id="KAJ4346365.1"/>
    </source>
</evidence>
<keyword evidence="1" id="KW-0812">Transmembrane</keyword>
<feature type="transmembrane region" description="Helical" evidence="1">
    <location>
        <begin position="272"/>
        <end position="290"/>
    </location>
</feature>
<keyword evidence="1" id="KW-0472">Membrane</keyword>
<sequence>MTIYDSEAWDKSVLPKYLPAPQNTSKFDYGFPEDPQDTWTSLQAGITFFRWNLARNLLLVPSEERHESIVTSESTIEAGHCMFYLEMQTISAQVHNGVYQESVLGSTTKIDPVGNVDLQHLGLDGIAEFETGNIIYTYLPSCQLLSNPTQCEHSNDDKPVYITIPRQRYLSIIKALRKSLPMANVTSWEIGLIADGFHNAEAAVSLYMSPNITKTMQTIAHYVTVALRANDTILERQKHPDNNTGISTDYVAPSHRVAGTVYVQTVLLHVRWGWLAFPVALTLVVAGLLFETIRTSRSQAIGVWKDNALAILLNTQWKPETEIMGAATSKELGMIAQGLEANIVQGEGVSSARRSVVIRNRRVVEGE</sequence>
<dbReference type="OrthoDB" id="3795586at2759"/>
<keyword evidence="1" id="KW-1133">Transmembrane helix</keyword>
<dbReference type="RefSeq" id="XP_056066165.1">
    <property type="nucleotide sequence ID" value="XM_056219038.1"/>
</dbReference>
<dbReference type="PANTHER" id="PTHR35394:SF5">
    <property type="entry name" value="DUF3176 DOMAIN-CONTAINING PROTEIN"/>
    <property type="match status" value="1"/>
</dbReference>
<dbReference type="Proteomes" id="UP001140513">
    <property type="component" value="Unassembled WGS sequence"/>
</dbReference>
<evidence type="ECO:0000313" key="3">
    <source>
        <dbReference type="Proteomes" id="UP001140513"/>
    </source>
</evidence>
<keyword evidence="3" id="KW-1185">Reference proteome</keyword>
<organism evidence="2 3">
    <name type="scientific">Didymosphaeria variabile</name>
    <dbReference type="NCBI Taxonomy" id="1932322"/>
    <lineage>
        <taxon>Eukaryota</taxon>
        <taxon>Fungi</taxon>
        <taxon>Dikarya</taxon>
        <taxon>Ascomycota</taxon>
        <taxon>Pezizomycotina</taxon>
        <taxon>Dothideomycetes</taxon>
        <taxon>Pleosporomycetidae</taxon>
        <taxon>Pleosporales</taxon>
        <taxon>Massarineae</taxon>
        <taxon>Didymosphaeriaceae</taxon>
        <taxon>Didymosphaeria</taxon>
    </lineage>
</organism>
<name>A0A9W8XB15_9PLEO</name>
<dbReference type="PANTHER" id="PTHR35394">
    <property type="entry name" value="DUF3176 DOMAIN-CONTAINING PROTEIN"/>
    <property type="match status" value="1"/>
</dbReference>
<dbReference type="GeneID" id="80913824"/>